<protein>
    <submittedName>
        <fullName evidence="5">DUF4959 domain-containing protein</fullName>
    </submittedName>
</protein>
<comment type="caution">
    <text evidence="5">The sequence shown here is derived from an EMBL/GenBank/DDBJ whole genome shotgun (WGS) entry which is preliminary data.</text>
</comment>
<feature type="signal peptide" evidence="1">
    <location>
        <begin position="1"/>
        <end position="17"/>
    </location>
</feature>
<dbReference type="InterPro" id="IPR032527">
    <property type="entry name" value="DUF4959"/>
</dbReference>
<evidence type="ECO:0000313" key="5">
    <source>
        <dbReference type="EMBL" id="MBJ6366668.1"/>
    </source>
</evidence>
<organism evidence="5 6">
    <name type="scientific">Snuella sedimenti</name>
    <dbReference type="NCBI Taxonomy" id="2798802"/>
    <lineage>
        <taxon>Bacteria</taxon>
        <taxon>Pseudomonadati</taxon>
        <taxon>Bacteroidota</taxon>
        <taxon>Flavobacteriia</taxon>
        <taxon>Flavobacteriales</taxon>
        <taxon>Flavobacteriaceae</taxon>
        <taxon>Snuella</taxon>
    </lineage>
</organism>
<evidence type="ECO:0000259" key="2">
    <source>
        <dbReference type="Pfam" id="PF16323"/>
    </source>
</evidence>
<evidence type="ECO:0000259" key="4">
    <source>
        <dbReference type="Pfam" id="PF17166"/>
    </source>
</evidence>
<name>A0A8J7J232_9FLAO</name>
<keyword evidence="6" id="KW-1185">Reference proteome</keyword>
<feature type="domain" description="DUF5000" evidence="3">
    <location>
        <begin position="253"/>
        <end position="393"/>
    </location>
</feature>
<feature type="domain" description="DUF4959" evidence="2">
    <location>
        <begin position="17"/>
        <end position="121"/>
    </location>
</feature>
<evidence type="ECO:0000313" key="6">
    <source>
        <dbReference type="Proteomes" id="UP000610931"/>
    </source>
</evidence>
<dbReference type="AlphaFoldDB" id="A0A8J7J232"/>
<dbReference type="RefSeq" id="WP_199112288.1">
    <property type="nucleotide sequence ID" value="NZ_JAELVQ010000001.1"/>
</dbReference>
<dbReference type="Proteomes" id="UP000610931">
    <property type="component" value="Unassembled WGS sequence"/>
</dbReference>
<sequence length="397" mass="44607">MKKILSLLLVCTFILLACQEDYEHNPITSDDVIPSAIENLSYTSINGGFDISYDLPSDKDLLYVKAVYENSKGEMAEVRASIYDNKIQILGFGDTSEKEVTVYAVDRSENVSKGVSFTASPLMPPVHIIKGAMEITPDFGGAKFKWVNEQQTPIAILLFAENEQGELENVHTVYTSQSETSHSLRGFESVPQPFAAVIRDRYDNFSDTIYPGTPDKLLTPLFEERLDKAKFQKVVLANDDNWDAWEGDYWNAFDDDLGSIVHTQGDHPRPSIMTIDLGANVVLSRIKLFQRAPNQQHWAYTHGNPKSYTLYGAKELPGSDGNLDNWIKLRGCESIKPSGLPIGQNTDEDIAHFLAGDEYTFEESVEIRYFRLAVQETWDGAGFINFSELTFWGNVIN</sequence>
<keyword evidence="1" id="KW-0732">Signal</keyword>
<dbReference type="Gene3D" id="2.60.120.260">
    <property type="entry name" value="Galactose-binding domain-like"/>
    <property type="match status" value="1"/>
</dbReference>
<dbReference type="Pfam" id="PF17166">
    <property type="entry name" value="DUF5126"/>
    <property type="match status" value="1"/>
</dbReference>
<proteinExistence type="predicted"/>
<evidence type="ECO:0000256" key="1">
    <source>
        <dbReference type="SAM" id="SignalP"/>
    </source>
</evidence>
<dbReference type="EMBL" id="JAELVQ010000001">
    <property type="protein sequence ID" value="MBJ6366668.1"/>
    <property type="molecule type" value="Genomic_DNA"/>
</dbReference>
<dbReference type="InterPro" id="IPR033431">
    <property type="entry name" value="DUF5126"/>
</dbReference>
<dbReference type="InterPro" id="IPR008979">
    <property type="entry name" value="Galactose-bd-like_sf"/>
</dbReference>
<dbReference type="Pfam" id="PF16391">
    <property type="entry name" value="DUF5000"/>
    <property type="match status" value="1"/>
</dbReference>
<evidence type="ECO:0000259" key="3">
    <source>
        <dbReference type="Pfam" id="PF16391"/>
    </source>
</evidence>
<dbReference type="InterPro" id="IPR032164">
    <property type="entry name" value="DUF5000"/>
</dbReference>
<dbReference type="PROSITE" id="PS51257">
    <property type="entry name" value="PROKAR_LIPOPROTEIN"/>
    <property type="match status" value="1"/>
</dbReference>
<dbReference type="SUPFAM" id="SSF49785">
    <property type="entry name" value="Galactose-binding domain-like"/>
    <property type="match status" value="1"/>
</dbReference>
<feature type="chain" id="PRO_5035163147" evidence="1">
    <location>
        <begin position="18"/>
        <end position="397"/>
    </location>
</feature>
<accession>A0A8J7J232</accession>
<reference evidence="5" key="1">
    <citation type="submission" date="2020-12" db="EMBL/GenBank/DDBJ databases">
        <title>Snuella sp. nov., isolated from sediment in Incheon.</title>
        <authorList>
            <person name="Kim W."/>
        </authorList>
    </citation>
    <scope>NUCLEOTIDE SEQUENCE</scope>
    <source>
        <strain evidence="5">CAU 1569</strain>
    </source>
</reference>
<feature type="domain" description="DUF5126" evidence="4">
    <location>
        <begin position="123"/>
        <end position="228"/>
    </location>
</feature>
<dbReference type="Pfam" id="PF16323">
    <property type="entry name" value="DUF4959"/>
    <property type="match status" value="1"/>
</dbReference>
<gene>
    <name evidence="5" type="ORF">JF259_01075</name>
</gene>